<name>Q5KD98_CRYD1</name>
<keyword evidence="1 2" id="KW-0694">RNA-binding</keyword>
<dbReference type="GO" id="GO:0005634">
    <property type="term" value="C:nucleus"/>
    <property type="evidence" value="ECO:0000318"/>
    <property type="project" value="GO_Central"/>
</dbReference>
<accession>Q5KD98</accession>
<evidence type="ECO:0000259" key="4">
    <source>
        <dbReference type="PROSITE" id="PS50102"/>
    </source>
</evidence>
<feature type="region of interest" description="Disordered" evidence="3">
    <location>
        <begin position="323"/>
        <end position="350"/>
    </location>
</feature>
<dbReference type="Pfam" id="PF00076">
    <property type="entry name" value="RRM_1"/>
    <property type="match status" value="2"/>
</dbReference>
<dbReference type="InterPro" id="IPR035979">
    <property type="entry name" value="RBD_domain_sf"/>
</dbReference>
<feature type="compositionally biased region" description="Pro residues" evidence="3">
    <location>
        <begin position="433"/>
        <end position="452"/>
    </location>
</feature>
<dbReference type="FunFam" id="3.30.70.330:FF:000742">
    <property type="entry name" value="Telomere maintenance protein, putative"/>
    <property type="match status" value="1"/>
</dbReference>
<dbReference type="InParanoid" id="Q5KD98"/>
<dbReference type="GO" id="GO:0003729">
    <property type="term" value="F:mRNA binding"/>
    <property type="evidence" value="ECO:0000318"/>
    <property type="project" value="GO_Central"/>
</dbReference>
<feature type="domain" description="RRM" evidence="4">
    <location>
        <begin position="171"/>
        <end position="248"/>
    </location>
</feature>
<feature type="region of interest" description="Disordered" evidence="3">
    <location>
        <begin position="784"/>
        <end position="833"/>
    </location>
</feature>
<dbReference type="AlphaFoldDB" id="Q5KD98"/>
<dbReference type="GO" id="GO:1990904">
    <property type="term" value="C:ribonucleoprotein complex"/>
    <property type="evidence" value="ECO:0000318"/>
    <property type="project" value="GO_Central"/>
</dbReference>
<dbReference type="OrthoDB" id="1049195at2759"/>
<dbReference type="PANTHER" id="PTHR23003:SF64">
    <property type="entry name" value="RRM DOMAIN-CONTAINING PROTEIN"/>
    <property type="match status" value="1"/>
</dbReference>
<feature type="compositionally biased region" description="Polar residues" evidence="3">
    <location>
        <begin position="409"/>
        <end position="425"/>
    </location>
</feature>
<dbReference type="SMART" id="SM00360">
    <property type="entry name" value="RRM"/>
    <property type="match status" value="2"/>
</dbReference>
<dbReference type="FunFam" id="3.30.70.330:FF:000145">
    <property type="entry name" value="Putative RNP domain-containing protein"/>
    <property type="match status" value="1"/>
</dbReference>
<dbReference type="PANTHER" id="PTHR23003">
    <property type="entry name" value="RNA RECOGNITION MOTIF RRM DOMAIN CONTAINING PROTEIN"/>
    <property type="match status" value="1"/>
</dbReference>
<dbReference type="RefSeq" id="XP_567940.2">
    <property type="nucleotide sequence ID" value="XM_567940.2"/>
</dbReference>
<dbReference type="InterPro" id="IPR012677">
    <property type="entry name" value="Nucleotide-bd_a/b_plait_sf"/>
</dbReference>
<sequence>MTCLQYMGVVFERHWRDPIISVTQSHGCESSYRPTVSYSILPSNRCTPSPPLSTPQSSQPSQNIHSASAASSHMSSLFEAAAAFEEAAAHGANPVILERSGKGHSPVVTMTDMSGASSRAPTSAEIDAVIAAAIANAPPPPPSDFNSDINRSVTPLMTNLLPSAVGSDGRVNLFVGNLPYRVRWQDLKDLFRKAGTVLRADVSLGPDNRSRGYGTVLMGSREDAARAIDRYNGYTWQTRTLEVRPDRLPPEYEPQSHPIHHNANPRSAMYSFHNFPGPSHTPFSIPGHITPQSGQGWLPGQIPSSRPFSAAGGLIPGGMGVPSSSSAVGLTSSTPIPGAQSPPSVFGAQPLPLSVQNTGLNAFHSLGQSPLAGSLTSGTGAAMPAGVSAVRRDSLTPFGASLTTFDSAAAPLSSTSPNMAVSRPTSSSGSVKPPSPGGSRAPPPGTLGPLPPSLFAGIKPAPAVDAIAPTIAGDVPAQSPNGGAGRLAAAPIPQLEGLANQGMGLGPPSTLHDRVIFVSNLPLSMQWQDLKDMLRPAGTIIRADVATDAHGKPRGFGTALFATEADATRAVLLFNDREIGGFRIRAHLERDIHPEVSQRSARNSVSGEATSLGIQDHLTGVPEGVKDMLQSNGITPIDTSVPSTKPSSTSPIAKLPWSLNTSLQTHTAPGHGQPPHGEPSPTSHTPVFRHPHHPGPISMPPFHMEHGNPISPLHTRGLPPMTPSMPGFVFNYPETPPLHGHASHFMSPAAGPFSPGIPVTSPGAFQYNPFLNPAPGAPVNRFPSTPGNHPQAGSAALGTPTTQAFPNGPIGYGQYAGPPGGALQGKSENSPQARQGQDYFANAIPPQHATSTAGNRTLGVGALGGKDKLRSSPLSGGDGQNDSDEETRAPSAVGDELAKMAEELTVDDENEDGEPGRQSSSGLSLSGLGSSAAVSPRGGRASMDDGKLGRH</sequence>
<dbReference type="OMA" id="RQAGTIM"/>
<feature type="compositionally biased region" description="Low complexity" evidence="3">
    <location>
        <begin position="323"/>
        <end position="333"/>
    </location>
</feature>
<evidence type="ECO:0000313" key="6">
    <source>
        <dbReference type="Proteomes" id="UP000002149"/>
    </source>
</evidence>
<feature type="compositionally biased region" description="Low complexity" evidence="3">
    <location>
        <begin position="808"/>
        <end position="817"/>
    </location>
</feature>
<feature type="domain" description="RRM" evidence="4">
    <location>
        <begin position="514"/>
        <end position="591"/>
    </location>
</feature>
<evidence type="ECO:0000256" key="3">
    <source>
        <dbReference type="SAM" id="MobiDB-lite"/>
    </source>
</evidence>
<feature type="region of interest" description="Disordered" evidence="3">
    <location>
        <begin position="845"/>
        <end position="951"/>
    </location>
</feature>
<dbReference type="KEGG" id="cne:CNL03800"/>
<proteinExistence type="predicted"/>
<evidence type="ECO:0000256" key="2">
    <source>
        <dbReference type="PROSITE-ProRule" id="PRU00176"/>
    </source>
</evidence>
<feature type="region of interest" description="Disordered" evidence="3">
    <location>
        <begin position="43"/>
        <end position="69"/>
    </location>
</feature>
<reference evidence="5 6" key="1">
    <citation type="journal article" date="2005" name="Science">
        <title>The genome of the basidiomycetous yeast and human pathogen Cryptococcus neoformans.</title>
        <authorList>
            <person name="Loftus B.J."/>
            <person name="Fung E."/>
            <person name="Roncaglia P."/>
            <person name="Rowley D."/>
            <person name="Amedeo P."/>
            <person name="Bruno D."/>
            <person name="Vamathevan J."/>
            <person name="Miranda M."/>
            <person name="Anderson I.J."/>
            <person name="Fraser J.A."/>
            <person name="Allen J.E."/>
            <person name="Bosdet I.E."/>
            <person name="Brent M.R."/>
            <person name="Chiu R."/>
            <person name="Doering T.L."/>
            <person name="Donlin M.J."/>
            <person name="D'Souza C.A."/>
            <person name="Fox D.S."/>
            <person name="Grinberg V."/>
            <person name="Fu J."/>
            <person name="Fukushima M."/>
            <person name="Haas B.J."/>
            <person name="Huang J.C."/>
            <person name="Janbon G."/>
            <person name="Jones S.J."/>
            <person name="Koo H.L."/>
            <person name="Krzywinski M.I."/>
            <person name="Kwon-Chung J.K."/>
            <person name="Lengeler K.B."/>
            <person name="Maiti R."/>
            <person name="Marra M.A."/>
            <person name="Marra R.E."/>
            <person name="Mathewson C.A."/>
            <person name="Mitchell T.G."/>
            <person name="Pertea M."/>
            <person name="Riggs F.R."/>
            <person name="Salzberg S.L."/>
            <person name="Schein J.E."/>
            <person name="Shvartsbeyn A."/>
            <person name="Shin H."/>
            <person name="Shumway M."/>
            <person name="Specht C.A."/>
            <person name="Suh B.B."/>
            <person name="Tenney A."/>
            <person name="Utterback T.R."/>
            <person name="Wickes B.L."/>
            <person name="Wortman J.R."/>
            <person name="Wye N.H."/>
            <person name="Kronstad J.W."/>
            <person name="Lodge J.K."/>
            <person name="Heitman J."/>
            <person name="Davis R.W."/>
            <person name="Fraser C.M."/>
            <person name="Hyman R.W."/>
        </authorList>
    </citation>
    <scope>NUCLEOTIDE SEQUENCE [LARGE SCALE GENOMIC DNA]</scope>
    <source>
        <strain evidence="6">JEC21 / ATCC MYA-565</strain>
    </source>
</reference>
<gene>
    <name evidence="5" type="ordered locus">CNH03800</name>
</gene>
<protein>
    <submittedName>
        <fullName evidence="5">Telomere maintenance protein, putative</fullName>
    </submittedName>
</protein>
<evidence type="ECO:0000256" key="1">
    <source>
        <dbReference type="ARBA" id="ARBA00022884"/>
    </source>
</evidence>
<dbReference type="RefSeq" id="XP_572539.1">
    <property type="nucleotide sequence ID" value="XM_572539.1"/>
</dbReference>
<keyword evidence="6" id="KW-1185">Reference proteome</keyword>
<evidence type="ECO:0000313" key="5">
    <source>
        <dbReference type="EMBL" id="AAW45232.1"/>
    </source>
</evidence>
<dbReference type="GO" id="GO:0005737">
    <property type="term" value="C:cytoplasm"/>
    <property type="evidence" value="ECO:0000318"/>
    <property type="project" value="GO_Central"/>
</dbReference>
<dbReference type="SUPFAM" id="SSF54928">
    <property type="entry name" value="RNA-binding domain, RBD"/>
    <property type="match status" value="2"/>
</dbReference>
<feature type="region of interest" description="Disordered" evidence="3">
    <location>
        <begin position="409"/>
        <end position="454"/>
    </location>
</feature>
<feature type="compositionally biased region" description="Low complexity" evidence="3">
    <location>
        <begin position="54"/>
        <end position="69"/>
    </location>
</feature>
<dbReference type="Proteomes" id="UP000002149">
    <property type="component" value="Chromosome 8"/>
</dbReference>
<dbReference type="GeneID" id="3259345"/>
<feature type="region of interest" description="Disordered" evidence="3">
    <location>
        <begin position="662"/>
        <end position="695"/>
    </location>
</feature>
<dbReference type="eggNOG" id="KOG0118">
    <property type="taxonomic scope" value="Eukaryota"/>
</dbReference>
<dbReference type="VEuPathDB" id="FungiDB:CNH03800"/>
<dbReference type="STRING" id="214684.Q5KD98"/>
<dbReference type="InterPro" id="IPR050374">
    <property type="entry name" value="RRT5_SRSF_SR"/>
</dbReference>
<dbReference type="PaxDb" id="214684-Q5KD98"/>
<feature type="compositionally biased region" description="Basic and acidic residues" evidence="3">
    <location>
        <begin position="942"/>
        <end position="951"/>
    </location>
</feature>
<dbReference type="Gene3D" id="3.30.70.330">
    <property type="match status" value="2"/>
</dbReference>
<dbReference type="EMBL" id="AE017348">
    <property type="protein sequence ID" value="AAW45232.1"/>
    <property type="molecule type" value="Genomic_DNA"/>
</dbReference>
<feature type="compositionally biased region" description="Acidic residues" evidence="3">
    <location>
        <begin position="904"/>
        <end position="913"/>
    </location>
</feature>
<feature type="compositionally biased region" description="Low complexity" evidence="3">
    <location>
        <begin position="919"/>
        <end position="931"/>
    </location>
</feature>
<dbReference type="PROSITE" id="PS50102">
    <property type="entry name" value="RRM"/>
    <property type="match status" value="2"/>
</dbReference>
<dbReference type="InterPro" id="IPR000504">
    <property type="entry name" value="RRM_dom"/>
</dbReference>
<organism evidence="5 6">
    <name type="scientific">Cryptococcus deneoformans (strain JEC21 / ATCC MYA-565)</name>
    <name type="common">Cryptococcus neoformans var. neoformans serotype D</name>
    <dbReference type="NCBI Taxonomy" id="214684"/>
    <lineage>
        <taxon>Eukaryota</taxon>
        <taxon>Fungi</taxon>
        <taxon>Dikarya</taxon>
        <taxon>Basidiomycota</taxon>
        <taxon>Agaricomycotina</taxon>
        <taxon>Tremellomycetes</taxon>
        <taxon>Tremellales</taxon>
        <taxon>Cryptococcaceae</taxon>
        <taxon>Cryptococcus</taxon>
        <taxon>Cryptococcus neoformans species complex</taxon>
    </lineage>
</organism>